<feature type="transmembrane region" description="Helical" evidence="1">
    <location>
        <begin position="151"/>
        <end position="172"/>
    </location>
</feature>
<organism evidence="2 3">
    <name type="scientific">Toxocara canis</name>
    <name type="common">Canine roundworm</name>
    <dbReference type="NCBI Taxonomy" id="6265"/>
    <lineage>
        <taxon>Eukaryota</taxon>
        <taxon>Metazoa</taxon>
        <taxon>Ecdysozoa</taxon>
        <taxon>Nematoda</taxon>
        <taxon>Chromadorea</taxon>
        <taxon>Rhabditida</taxon>
        <taxon>Spirurina</taxon>
        <taxon>Ascaridomorpha</taxon>
        <taxon>Ascaridoidea</taxon>
        <taxon>Toxocaridae</taxon>
        <taxon>Toxocara</taxon>
    </lineage>
</organism>
<name>A0A0B2UY85_TOXCA</name>
<dbReference type="AlphaFoldDB" id="A0A0B2UY85"/>
<accession>A0A0B2UY85</accession>
<feature type="transmembrane region" description="Helical" evidence="1">
    <location>
        <begin position="94"/>
        <end position="116"/>
    </location>
</feature>
<dbReference type="Proteomes" id="UP000031036">
    <property type="component" value="Unassembled WGS sequence"/>
</dbReference>
<keyword evidence="3" id="KW-1185">Reference proteome</keyword>
<keyword evidence="1" id="KW-0812">Transmembrane</keyword>
<reference evidence="2 3" key="1">
    <citation type="submission" date="2014-11" db="EMBL/GenBank/DDBJ databases">
        <title>Genetic blueprint of the zoonotic pathogen Toxocara canis.</title>
        <authorList>
            <person name="Zhu X.-Q."/>
            <person name="Korhonen P.K."/>
            <person name="Cai H."/>
            <person name="Young N.D."/>
            <person name="Nejsum P."/>
            <person name="von Samson-Himmelstjerna G."/>
            <person name="Boag P.R."/>
            <person name="Tan P."/>
            <person name="Li Q."/>
            <person name="Min J."/>
            <person name="Yang Y."/>
            <person name="Wang X."/>
            <person name="Fang X."/>
            <person name="Hall R.S."/>
            <person name="Hofmann A."/>
            <person name="Sternberg P.W."/>
            <person name="Jex A.R."/>
            <person name="Gasser R.B."/>
        </authorList>
    </citation>
    <scope>NUCLEOTIDE SEQUENCE [LARGE SCALE GENOMIC DNA]</scope>
    <source>
        <strain evidence="2">PN_DK_2014</strain>
    </source>
</reference>
<proteinExistence type="predicted"/>
<keyword evidence="1" id="KW-0472">Membrane</keyword>
<dbReference type="STRING" id="6265.A0A0B2UY85"/>
<keyword evidence="1" id="KW-1133">Transmembrane helix</keyword>
<sequence>MDHHKTEPIAGIEMPATGTDRRLSFAVSMANLDAEKVLSAFGKYGNYQMMAYILVNSVAILYSSQMMIMGFIANPPQFECNIQQPEQASKWMMAYILVNSVAILYSSQMMIMGFIANPPQFECNIQQPEHASKWFDLVCRDEHWAQHASSLFMLGAFSTLFNALVNSYMLLLDETINTKNGMQHYKKYNYTTKNNTM</sequence>
<evidence type="ECO:0000256" key="1">
    <source>
        <dbReference type="SAM" id="Phobius"/>
    </source>
</evidence>
<dbReference type="OMA" id="MAYILVN"/>
<comment type="caution">
    <text evidence="2">The sequence shown here is derived from an EMBL/GenBank/DDBJ whole genome shotgun (WGS) entry which is preliminary data.</text>
</comment>
<evidence type="ECO:0000313" key="2">
    <source>
        <dbReference type="EMBL" id="KHN74057.1"/>
    </source>
</evidence>
<protein>
    <submittedName>
        <fullName evidence="2">Uncharacterized protein</fullName>
    </submittedName>
</protein>
<evidence type="ECO:0000313" key="3">
    <source>
        <dbReference type="Proteomes" id="UP000031036"/>
    </source>
</evidence>
<dbReference type="EMBL" id="JPKZ01002977">
    <property type="protein sequence ID" value="KHN74057.1"/>
    <property type="molecule type" value="Genomic_DNA"/>
</dbReference>
<dbReference type="OrthoDB" id="3936150at2759"/>
<gene>
    <name evidence="2" type="ORF">Tcan_18714</name>
</gene>
<feature type="transmembrane region" description="Helical" evidence="1">
    <location>
        <begin position="49"/>
        <end position="73"/>
    </location>
</feature>